<dbReference type="EMBL" id="ACPB03009778">
    <property type="status" value="NOT_ANNOTATED_CDS"/>
    <property type="molecule type" value="Genomic_DNA"/>
</dbReference>
<dbReference type="EMBL" id="ACPB03009777">
    <property type="status" value="NOT_ANNOTATED_CDS"/>
    <property type="molecule type" value="Genomic_DNA"/>
</dbReference>
<dbReference type="AlphaFoldDB" id="T1HYU0"/>
<evidence type="ECO:0000313" key="2">
    <source>
        <dbReference type="Proteomes" id="UP000015103"/>
    </source>
</evidence>
<dbReference type="eggNOG" id="KOG3854">
    <property type="taxonomic scope" value="Eukaryota"/>
</dbReference>
<dbReference type="Proteomes" id="UP000015103">
    <property type="component" value="Unassembled WGS sequence"/>
</dbReference>
<keyword evidence="2" id="KW-1185">Reference proteome</keyword>
<dbReference type="EnsemblMetazoa" id="RPRC009210-RA">
    <property type="protein sequence ID" value="RPRC009210-PA"/>
    <property type="gene ID" value="RPRC009210"/>
</dbReference>
<dbReference type="Pfam" id="PF10263">
    <property type="entry name" value="SprT-like"/>
    <property type="match status" value="1"/>
</dbReference>
<dbReference type="STRING" id="13249.T1HYU0"/>
<proteinExistence type="predicted"/>
<dbReference type="VEuPathDB" id="VectorBase:RPRC009210"/>
<name>T1HYU0_RHOPR</name>
<evidence type="ECO:0000313" key="1">
    <source>
        <dbReference type="EnsemblMetazoa" id="RPRC009210-PA"/>
    </source>
</evidence>
<dbReference type="HOGENOM" id="CLU_1350390_0_0_1"/>
<dbReference type="InterPro" id="IPR006640">
    <property type="entry name" value="SprT-like_domain"/>
</dbReference>
<dbReference type="PANTHER" id="PTHR23099">
    <property type="entry name" value="TRANSCRIPTIONAL REGULATOR"/>
    <property type="match status" value="1"/>
</dbReference>
<accession>T1HYU0</accession>
<organism evidence="1 2">
    <name type="scientific">Rhodnius prolixus</name>
    <name type="common">Triatomid bug</name>
    <dbReference type="NCBI Taxonomy" id="13249"/>
    <lineage>
        <taxon>Eukaryota</taxon>
        <taxon>Metazoa</taxon>
        <taxon>Ecdysozoa</taxon>
        <taxon>Arthropoda</taxon>
        <taxon>Hexapoda</taxon>
        <taxon>Insecta</taxon>
        <taxon>Pterygota</taxon>
        <taxon>Neoptera</taxon>
        <taxon>Paraneoptera</taxon>
        <taxon>Hemiptera</taxon>
        <taxon>Heteroptera</taxon>
        <taxon>Panheteroptera</taxon>
        <taxon>Cimicomorpha</taxon>
        <taxon>Reduviidae</taxon>
        <taxon>Triatominae</taxon>
        <taxon>Rhodnius</taxon>
    </lineage>
</organism>
<dbReference type="PANTHER" id="PTHR23099:SF0">
    <property type="entry name" value="GERM CELL NUCLEAR ACIDIC PROTEIN"/>
    <property type="match status" value="1"/>
</dbReference>
<reference evidence="1" key="1">
    <citation type="submission" date="2015-05" db="UniProtKB">
        <authorList>
            <consortium name="EnsemblMetazoa"/>
        </authorList>
    </citation>
    <scope>IDENTIFICATION</scope>
</reference>
<dbReference type="InParanoid" id="T1HYU0"/>
<dbReference type="GO" id="GO:0006974">
    <property type="term" value="P:DNA damage response"/>
    <property type="evidence" value="ECO:0007669"/>
    <property type="project" value="UniProtKB-ARBA"/>
</dbReference>
<dbReference type="SMART" id="SM00731">
    <property type="entry name" value="SprT"/>
    <property type="match status" value="1"/>
</dbReference>
<protein>
    <submittedName>
        <fullName evidence="1">SprT-like domain-containing protein</fullName>
    </submittedName>
</protein>
<sequence length="203" mass="23483">MIQFNLLFSYSFSFFFRDCEENLTPNAQGYVDTMLSFLSSLSDKTFGLRCHPGALFFKRHFNRTKASLARHLYYIYNEHVFDKKLPDDMPIKWSKKLTSSCGITTTKVDINPDTNSKRYLAYITLSKKIITTAERLRDTMLHEMCHAAVWLINRSTDSHGPIWKLWIGRSRPSEKLLDKCVCGYCGGKFKEERAKNDSSSFSG</sequence>
<dbReference type="GO" id="GO:0005634">
    <property type="term" value="C:nucleus"/>
    <property type="evidence" value="ECO:0007669"/>
    <property type="project" value="TreeGrafter"/>
</dbReference>